<dbReference type="InterPro" id="IPR046450">
    <property type="entry name" value="PA_dom_sf"/>
</dbReference>
<feature type="domain" description="Peptidase M28" evidence="3">
    <location>
        <begin position="356"/>
        <end position="535"/>
    </location>
</feature>
<gene>
    <name evidence="5" type="ORF">B9W14_00810</name>
</gene>
<dbReference type="GO" id="GO:0008235">
    <property type="term" value="F:metalloexopeptidase activity"/>
    <property type="evidence" value="ECO:0007669"/>
    <property type="project" value="InterPro"/>
</dbReference>
<dbReference type="InterPro" id="IPR045175">
    <property type="entry name" value="M28_fam"/>
</dbReference>
<dbReference type="AlphaFoldDB" id="A0A2U8DKV5"/>
<dbReference type="InterPro" id="IPR032812">
    <property type="entry name" value="SbsA_Ig"/>
</dbReference>
<evidence type="ECO:0000256" key="1">
    <source>
        <dbReference type="ARBA" id="ARBA00022729"/>
    </source>
</evidence>
<dbReference type="Pfam" id="PF04389">
    <property type="entry name" value="Peptidase_M28"/>
    <property type="match status" value="1"/>
</dbReference>
<dbReference type="Pfam" id="PF13205">
    <property type="entry name" value="Big_5"/>
    <property type="match status" value="1"/>
</dbReference>
<protein>
    <recommendedName>
        <fullName evidence="7">Peptidase M28 domain-containing protein</fullName>
    </recommendedName>
</protein>
<dbReference type="Proteomes" id="UP000244910">
    <property type="component" value="Chromosome"/>
</dbReference>
<evidence type="ECO:0000313" key="5">
    <source>
        <dbReference type="EMBL" id="AWI03105.1"/>
    </source>
</evidence>
<dbReference type="RefSeq" id="WP_032076113.1">
    <property type="nucleotide sequence ID" value="NZ_CP020953.1"/>
</dbReference>
<dbReference type="PANTHER" id="PTHR12147">
    <property type="entry name" value="METALLOPEPTIDASE M28 FAMILY MEMBER"/>
    <property type="match status" value="1"/>
</dbReference>
<dbReference type="Gene3D" id="3.50.30.30">
    <property type="match status" value="1"/>
</dbReference>
<organism evidence="5 6">
    <name type="scientific">Clostridium drakei</name>
    <dbReference type="NCBI Taxonomy" id="332101"/>
    <lineage>
        <taxon>Bacteria</taxon>
        <taxon>Bacillati</taxon>
        <taxon>Bacillota</taxon>
        <taxon>Clostridia</taxon>
        <taxon>Eubacteriales</taxon>
        <taxon>Clostridiaceae</taxon>
        <taxon>Clostridium</taxon>
    </lineage>
</organism>
<keyword evidence="6" id="KW-1185">Reference proteome</keyword>
<dbReference type="OrthoDB" id="233977at2"/>
<evidence type="ECO:0000313" key="6">
    <source>
        <dbReference type="Proteomes" id="UP000244910"/>
    </source>
</evidence>
<dbReference type="SUPFAM" id="SSF52025">
    <property type="entry name" value="PA domain"/>
    <property type="match status" value="1"/>
</dbReference>
<feature type="chain" id="PRO_5015981772" description="Peptidase M28 domain-containing protein" evidence="2">
    <location>
        <begin position="25"/>
        <end position="829"/>
    </location>
</feature>
<dbReference type="KEGG" id="cdrk:B9W14_00810"/>
<evidence type="ECO:0000256" key="2">
    <source>
        <dbReference type="SAM" id="SignalP"/>
    </source>
</evidence>
<name>A0A2U8DKV5_9CLOT</name>
<dbReference type="Gene3D" id="3.40.630.10">
    <property type="entry name" value="Zn peptidases"/>
    <property type="match status" value="1"/>
</dbReference>
<evidence type="ECO:0008006" key="7">
    <source>
        <dbReference type="Google" id="ProtNLM"/>
    </source>
</evidence>
<evidence type="ECO:0000259" key="3">
    <source>
        <dbReference type="Pfam" id="PF04389"/>
    </source>
</evidence>
<dbReference type="GO" id="GO:0006508">
    <property type="term" value="P:proteolysis"/>
    <property type="evidence" value="ECO:0007669"/>
    <property type="project" value="InterPro"/>
</dbReference>
<dbReference type="PANTHER" id="PTHR12147:SF26">
    <property type="entry name" value="PEPTIDASE M28 DOMAIN-CONTAINING PROTEIN"/>
    <property type="match status" value="1"/>
</dbReference>
<proteinExistence type="predicted"/>
<keyword evidence="1 2" id="KW-0732">Signal</keyword>
<dbReference type="EMBL" id="CP020953">
    <property type="protein sequence ID" value="AWI03105.1"/>
    <property type="molecule type" value="Genomic_DNA"/>
</dbReference>
<reference evidence="6" key="1">
    <citation type="submission" date="2017-04" db="EMBL/GenBank/DDBJ databases">
        <authorList>
            <person name="Song Y."/>
            <person name="Cho B.-K."/>
        </authorList>
    </citation>
    <scope>NUCLEOTIDE SEQUENCE [LARGE SCALE GENOMIC DNA]</scope>
    <source>
        <strain evidence="6">SL1</strain>
    </source>
</reference>
<dbReference type="InterPro" id="IPR007484">
    <property type="entry name" value="Peptidase_M28"/>
</dbReference>
<accession>A0A2U8DKV5</accession>
<dbReference type="SUPFAM" id="SSF53187">
    <property type="entry name" value="Zn-dependent exopeptidases"/>
    <property type="match status" value="1"/>
</dbReference>
<evidence type="ECO:0000259" key="4">
    <source>
        <dbReference type="Pfam" id="PF13205"/>
    </source>
</evidence>
<sequence length="829" mass="92056">MKKLLTKLSTLAIILFLFQGTVFAKYDGKPFTDTAINKVWTVQMTNNVDYTTLDDNTVFVTNNTTHEKIPVTLSPVPNNPKAFLIQPKRNYDYSTTYTITLKGLKSAKGKSMEAERTVTFTTVAKSETPINIGSAPDKSLSDQQYAYEVTKELSENKYQGRLVGTNGYKASADYIASVFSSLGLNTVDNNYLESYPASIAQLNSMPTIKINNKTLTMFTDYKLHGNTPSANINSNQIVFVGNGYSEDYNVDVKGKIVLFKADVKTGNSMGVLDRVNIAAQKGAITALMIPSQYMPITTAEKPLKYEQGSIPCIYITRDVSSNTIGLNVDSSNLGTFKTATVQMTIDVNRNKVNGYNVLGMIKGKDTTKTIVISASLDGYGSLPNGRVFPGASADASGVGTIAAVAKYFSTNQPNYNVLFAAFGSQTAQREGSIYFVNNYSNIKNVIADIDIYDVGNSNGMLFNAVKKEFTDLHDTIAKQPGIHLTDTGADANYPFGNSYDFASKDIPSAFVRFGETSDSLKDTISTIDINKLGTVINEIKNVITQYPYSGTSTTPDTPSDTPIKFDSSKVGHELVPSTNKTLNTYETKYTKIYYTDNFAGSVQAAINDSDKVDKVYEDTLWWNKYPTLPNEKLKIYCVNQWDDGWIVTNRMDKKGTGEKGGGYQSFTDFSLSVVRLDTEGADKEDDFCSTIAHEFNHVCAIHNPVSFNTDSDMQNQEVSGHVYAFGGPSMKWNYKRLVPGTTNKAVYTNLSYWDEFNGGKITDQYETLYNKLATIEVYIWAKYGQEKCRDFQFDFYDGPQVTLDDTVKKELNIPLQQLLDDCYNWYQQN</sequence>
<feature type="signal peptide" evidence="2">
    <location>
        <begin position="1"/>
        <end position="24"/>
    </location>
</feature>
<feature type="domain" description="SbsA Ig-like" evidence="4">
    <location>
        <begin position="32"/>
        <end position="122"/>
    </location>
</feature>